<dbReference type="AlphaFoldDB" id="A0A250J6M4"/>
<comment type="similarity">
    <text evidence="1">Belongs to the TolB family.</text>
</comment>
<dbReference type="SUPFAM" id="SSF82171">
    <property type="entry name" value="DPP6 N-terminal domain-like"/>
    <property type="match status" value="1"/>
</dbReference>
<feature type="domain" description="Amidohydrolase-related" evidence="3">
    <location>
        <begin position="901"/>
        <end position="966"/>
    </location>
</feature>
<dbReference type="Gene3D" id="2.120.10.60">
    <property type="entry name" value="Tricorn protease N-terminal domain"/>
    <property type="match status" value="1"/>
</dbReference>
<gene>
    <name evidence="4" type="ORF">CYFUS_004707</name>
</gene>
<dbReference type="SUPFAM" id="SSF51556">
    <property type="entry name" value="Metallo-dependent hydrolases"/>
    <property type="match status" value="1"/>
</dbReference>
<organism evidence="4 5">
    <name type="scientific">Cystobacter fuscus</name>
    <dbReference type="NCBI Taxonomy" id="43"/>
    <lineage>
        <taxon>Bacteria</taxon>
        <taxon>Pseudomonadati</taxon>
        <taxon>Myxococcota</taxon>
        <taxon>Myxococcia</taxon>
        <taxon>Myxococcales</taxon>
        <taxon>Cystobacterineae</taxon>
        <taxon>Archangiaceae</taxon>
        <taxon>Cystobacter</taxon>
    </lineage>
</organism>
<dbReference type="InterPro" id="IPR011042">
    <property type="entry name" value="6-blade_b-propeller_TolB-like"/>
</dbReference>
<keyword evidence="2" id="KW-0732">Signal</keyword>
<evidence type="ECO:0000259" key="3">
    <source>
        <dbReference type="Pfam" id="PF01979"/>
    </source>
</evidence>
<evidence type="ECO:0000256" key="1">
    <source>
        <dbReference type="ARBA" id="ARBA00009820"/>
    </source>
</evidence>
<dbReference type="Proteomes" id="UP000217257">
    <property type="component" value="Chromosome"/>
</dbReference>
<keyword evidence="4" id="KW-0378">Hydrolase</keyword>
<dbReference type="KEGG" id="cfus:CYFUS_004707"/>
<dbReference type="Gene3D" id="2.120.10.30">
    <property type="entry name" value="TolB, C-terminal domain"/>
    <property type="match status" value="2"/>
</dbReference>
<evidence type="ECO:0000313" key="4">
    <source>
        <dbReference type="EMBL" id="ATB39263.1"/>
    </source>
</evidence>
<reference evidence="4 5" key="1">
    <citation type="submission" date="2017-06" db="EMBL/GenBank/DDBJ databases">
        <title>Sequencing and comparative analysis of myxobacterial genomes.</title>
        <authorList>
            <person name="Rupp O."/>
            <person name="Goesmann A."/>
            <person name="Sogaard-Andersen L."/>
        </authorList>
    </citation>
    <scope>NUCLEOTIDE SEQUENCE [LARGE SCALE GENOMIC DNA]</scope>
    <source>
        <strain evidence="4 5">DSM 52655</strain>
    </source>
</reference>
<dbReference type="InterPro" id="IPR011659">
    <property type="entry name" value="WD40"/>
</dbReference>
<dbReference type="InterPro" id="IPR011059">
    <property type="entry name" value="Metal-dep_hydrolase_composite"/>
</dbReference>
<dbReference type="Pfam" id="PF01979">
    <property type="entry name" value="Amidohydro_1"/>
    <property type="match status" value="1"/>
</dbReference>
<dbReference type="Gene3D" id="2.30.40.10">
    <property type="entry name" value="Urease, subunit C, domain 1"/>
    <property type="match status" value="2"/>
</dbReference>
<sequence length="1013" mass="108486">MHPPRSHRSMFAISQSLLAISAFFLLTGAKGQDPGGASSPVAPSNGVYRGATLAAPSFTGSPAAGRINGLLDPVREFTLTLTEGTNMAAAPSPDATRIALALQGALYVVPISGGEARRISTWSMEVTHAVWSPDGSRIAFQNYDTEGNYHIWTIAPDGSNATRVTTGPFDDREPSWSADGSRLIFSSDRSGDMQYKIWSIGIADGQYQQLTTGAGAESHPALSPDGTKLLLVENGGVVLVDLVTGARTSRGAGSAPAWTPDGSGVISQGGGSWSVNGVPVNAASEDLFPFPARFLPDGRFLYTGDGKIRLRTTTGESVSDVPFSAQIALRRPVFTPKAQHRLDDLDWRTVKGISAPILSPNGEKVAFVALNDIWVLSINGDGQPVRLTDTRDYKASPGWSPDGSFVYFSTDRDSGGVLAVDKVELSSRKRSRLVLLTGISMAYPSLSPSGRQLAYWTGGGRVEVYDLAARTSTVIVNPSLGTGVSRPSWSSDERLLAVCDAERVNNRFREGYNKLRIIDINNKTAVFHAVGPTPASISERNEAGPVWSPDGRKMAFIMDSLLYVMPVNLDGSPSGPAAQLTTYAADMPSWGPDSNTLLFMASGHLRTLNLSSRATHDIALDMQYKQATPAGITIIHAGGLWDGVTATLQYNKDIIIDKNRIIAIEPHGTRSADTANKYIDASGLTVMPGLWDSHVHPLDVFNNQAYGLAWAEMLAWGVTSTLSMGGDLYQSVEVREALDAGVLVGPRAFIAPPLYDGSRVFYPSARAVRNEQVAELEMSRMKPFDVDLLKAYVRAPIPVMEIVARTAHELGLPSFSHFLSPGIQTGLLGTSHLSATERLGYSWSISTRYQDVRELRTHGLFNMVATTGSSQNDPVVRGGGLVTMGTDFPLAPAGSGLHTIMREEATTLGAFEVLKTVTINGALNARVGNELGSIEPGKLADLIAIRGNPLENVANVGNIVYVVKNGLATTPEEIRARFTTTRALTQRAKALDAFAKACRKEPEWCHPPAMAGH</sequence>
<feature type="chain" id="PRO_5013372596" evidence="2">
    <location>
        <begin position="22"/>
        <end position="1013"/>
    </location>
</feature>
<evidence type="ECO:0000256" key="2">
    <source>
        <dbReference type="SAM" id="SignalP"/>
    </source>
</evidence>
<dbReference type="InterPro" id="IPR006680">
    <property type="entry name" value="Amidohydro-rel"/>
</dbReference>
<dbReference type="SUPFAM" id="SSF69304">
    <property type="entry name" value="Tricorn protease N-terminal domain"/>
    <property type="match status" value="1"/>
</dbReference>
<evidence type="ECO:0000313" key="5">
    <source>
        <dbReference type="Proteomes" id="UP000217257"/>
    </source>
</evidence>
<dbReference type="Gene3D" id="3.20.20.140">
    <property type="entry name" value="Metal-dependent hydrolases"/>
    <property type="match status" value="2"/>
</dbReference>
<dbReference type="Pfam" id="PF07676">
    <property type="entry name" value="PD40"/>
    <property type="match status" value="5"/>
</dbReference>
<accession>A0A250J6M4</accession>
<dbReference type="EMBL" id="CP022098">
    <property type="protein sequence ID" value="ATB39263.1"/>
    <property type="molecule type" value="Genomic_DNA"/>
</dbReference>
<dbReference type="GO" id="GO:0016810">
    <property type="term" value="F:hydrolase activity, acting on carbon-nitrogen (but not peptide) bonds"/>
    <property type="evidence" value="ECO:0007669"/>
    <property type="project" value="InterPro"/>
</dbReference>
<dbReference type="PANTHER" id="PTHR36842:SF1">
    <property type="entry name" value="PROTEIN TOLB"/>
    <property type="match status" value="1"/>
</dbReference>
<name>A0A250J6M4_9BACT</name>
<feature type="signal peptide" evidence="2">
    <location>
        <begin position="1"/>
        <end position="21"/>
    </location>
</feature>
<dbReference type="PANTHER" id="PTHR36842">
    <property type="entry name" value="PROTEIN TOLB HOMOLOG"/>
    <property type="match status" value="1"/>
</dbReference>
<dbReference type="SUPFAM" id="SSF51338">
    <property type="entry name" value="Composite domain of metallo-dependent hydrolases"/>
    <property type="match status" value="1"/>
</dbReference>
<protein>
    <submittedName>
        <fullName evidence="4">Amidohydrolase</fullName>
    </submittedName>
</protein>
<proteinExistence type="inferred from homology"/>
<dbReference type="InterPro" id="IPR032466">
    <property type="entry name" value="Metal_Hydrolase"/>
</dbReference>